<evidence type="ECO:0000256" key="3">
    <source>
        <dbReference type="ARBA" id="ARBA00008703"/>
    </source>
</evidence>
<keyword evidence="10" id="KW-0413">Isomerase</keyword>
<evidence type="ECO:0000256" key="2">
    <source>
        <dbReference type="ARBA" id="ARBA00001966"/>
    </source>
</evidence>
<sequence length="354" mass="37659">MTASDPTRPARAHLRLQDLLRDGLAPGEDAGLLAQADARFAVRLTPEMRAALAHPGDGVAAQFVPRAAELIAHPDDLPDPIGDAAHAPVPGLTHRYPDRAILHVTQTCDVHCRFCFRRETVGGSGPLPAADLDRALGYIAATPQLSEIILTGGDPLTLSPRRLGGILARLSEIAHVATLRIHSRVPVVAPGRIDAGLIAALRGARPALWLVVHTNHAQELTPPARAALARLSDAGVPLLSQSVLLRGVNDTPAALATLFRTLLACRVKPYYLHHCDLAPGTAHFRTTLAEGRALMAALRGRISGTALPRYVLDIPGGHGKVPITADHVAPGDRPGLWRVTDWQGRVHDYADPDA</sequence>
<keyword evidence="15" id="KW-1185">Reference proteome</keyword>
<proteinExistence type="inferred from homology"/>
<dbReference type="Proteomes" id="UP000186098">
    <property type="component" value="Unassembled WGS sequence"/>
</dbReference>
<dbReference type="PANTHER" id="PTHR30538">
    <property type="entry name" value="LYSINE 2,3-AMINOMUTASE-RELATED"/>
    <property type="match status" value="1"/>
</dbReference>
<evidence type="ECO:0000256" key="10">
    <source>
        <dbReference type="ARBA" id="ARBA00023235"/>
    </source>
</evidence>
<dbReference type="OrthoDB" id="9768064at2"/>
<dbReference type="Pfam" id="PF12544">
    <property type="entry name" value="LAM_C"/>
    <property type="match status" value="1"/>
</dbReference>
<dbReference type="NCBIfam" id="TIGR03822">
    <property type="entry name" value="AblA_like_2"/>
    <property type="match status" value="1"/>
</dbReference>
<comment type="similarity">
    <text evidence="3">Belongs to the radical SAM superfamily. KamA family.</text>
</comment>
<evidence type="ECO:0000259" key="13">
    <source>
        <dbReference type="PROSITE" id="PS51918"/>
    </source>
</evidence>
<dbReference type="GO" id="GO:0051539">
    <property type="term" value="F:4 iron, 4 sulfur cluster binding"/>
    <property type="evidence" value="ECO:0007669"/>
    <property type="project" value="UniProtKB-KW"/>
</dbReference>
<dbReference type="GO" id="GO:0046872">
    <property type="term" value="F:metal ion binding"/>
    <property type="evidence" value="ECO:0007669"/>
    <property type="project" value="UniProtKB-KW"/>
</dbReference>
<feature type="modified residue" description="N6-(pyridoxal phosphate)lysine" evidence="12">
    <location>
        <position position="320"/>
    </location>
</feature>
<organism evidence="14 15">
    <name type="scientific">Phaeovulum vinaykumarii</name>
    <dbReference type="NCBI Taxonomy" id="407234"/>
    <lineage>
        <taxon>Bacteria</taxon>
        <taxon>Pseudomonadati</taxon>
        <taxon>Pseudomonadota</taxon>
        <taxon>Alphaproteobacteria</taxon>
        <taxon>Rhodobacterales</taxon>
        <taxon>Paracoccaceae</taxon>
        <taxon>Phaeovulum</taxon>
    </lineage>
</organism>
<dbReference type="SFLD" id="SFLDS00029">
    <property type="entry name" value="Radical_SAM"/>
    <property type="match status" value="1"/>
</dbReference>
<evidence type="ECO:0000256" key="1">
    <source>
        <dbReference type="ARBA" id="ARBA00001933"/>
    </source>
</evidence>
<dbReference type="PIRSF" id="PIRSF004911">
    <property type="entry name" value="DUF160"/>
    <property type="match status" value="1"/>
</dbReference>
<dbReference type="CDD" id="cd01335">
    <property type="entry name" value="Radical_SAM"/>
    <property type="match status" value="1"/>
</dbReference>
<evidence type="ECO:0000256" key="12">
    <source>
        <dbReference type="PIRSR" id="PIRSR603739-50"/>
    </source>
</evidence>
<dbReference type="RefSeq" id="WP_076363143.1">
    <property type="nucleotide sequence ID" value="NZ_FTOM01000001.1"/>
</dbReference>
<evidence type="ECO:0000256" key="9">
    <source>
        <dbReference type="ARBA" id="ARBA00023014"/>
    </source>
</evidence>
<evidence type="ECO:0000256" key="6">
    <source>
        <dbReference type="ARBA" id="ARBA00022723"/>
    </source>
</evidence>
<dbReference type="InterPro" id="IPR013785">
    <property type="entry name" value="Aldolase_TIM"/>
</dbReference>
<feature type="binding site" evidence="11">
    <location>
        <position position="108"/>
    </location>
    <ligand>
        <name>[4Fe-4S] cluster</name>
        <dbReference type="ChEBI" id="CHEBI:49883"/>
        <note>4Fe-4S-S-AdoMet</note>
    </ligand>
</feature>
<keyword evidence="9 11" id="KW-0411">Iron-sulfur</keyword>
<dbReference type="EMBL" id="FTOM01000001">
    <property type="protein sequence ID" value="SIS52230.1"/>
    <property type="molecule type" value="Genomic_DNA"/>
</dbReference>
<dbReference type="GO" id="GO:0016853">
    <property type="term" value="F:isomerase activity"/>
    <property type="evidence" value="ECO:0007669"/>
    <property type="project" value="UniProtKB-KW"/>
</dbReference>
<evidence type="ECO:0000313" key="15">
    <source>
        <dbReference type="Proteomes" id="UP000186098"/>
    </source>
</evidence>
<feature type="domain" description="Radical SAM core" evidence="13">
    <location>
        <begin position="94"/>
        <end position="305"/>
    </location>
</feature>
<accession>A0A1N7JSC0</accession>
<keyword evidence="7 12" id="KW-0663">Pyridoxal phosphate</keyword>
<name>A0A1N7JSC0_9RHOB</name>
<feature type="binding site" evidence="11">
    <location>
        <position position="112"/>
    </location>
    <ligand>
        <name>[4Fe-4S] cluster</name>
        <dbReference type="ChEBI" id="CHEBI:49883"/>
        <note>4Fe-4S-S-AdoMet</note>
    </ligand>
</feature>
<dbReference type="InterPro" id="IPR022447">
    <property type="entry name" value="Lys_aminomutase-rel"/>
</dbReference>
<dbReference type="InterPro" id="IPR007197">
    <property type="entry name" value="rSAM"/>
</dbReference>
<dbReference type="Pfam" id="PF04055">
    <property type="entry name" value="Radical_SAM"/>
    <property type="match status" value="1"/>
</dbReference>
<evidence type="ECO:0000256" key="4">
    <source>
        <dbReference type="ARBA" id="ARBA00022485"/>
    </source>
</evidence>
<protein>
    <submittedName>
        <fullName evidence="14">L-lysine 2,3-aminomutase</fullName>
    </submittedName>
</protein>
<dbReference type="PANTHER" id="PTHR30538:SF1">
    <property type="entry name" value="L-LYSINE 2,3-AMINOMUTASE"/>
    <property type="match status" value="1"/>
</dbReference>
<dbReference type="InterPro" id="IPR058240">
    <property type="entry name" value="rSAM_sf"/>
</dbReference>
<dbReference type="AlphaFoldDB" id="A0A1N7JSC0"/>
<dbReference type="NCBIfam" id="TIGR00238">
    <property type="entry name" value="KamA family radical SAM protein"/>
    <property type="match status" value="1"/>
</dbReference>
<evidence type="ECO:0000256" key="8">
    <source>
        <dbReference type="ARBA" id="ARBA00023004"/>
    </source>
</evidence>
<evidence type="ECO:0000256" key="11">
    <source>
        <dbReference type="PIRSR" id="PIRSR004911-1"/>
    </source>
</evidence>
<keyword evidence="6 11" id="KW-0479">Metal-binding</keyword>
<dbReference type="Gene3D" id="3.20.20.70">
    <property type="entry name" value="Aldolase class I"/>
    <property type="match status" value="1"/>
</dbReference>
<dbReference type="SUPFAM" id="SSF102114">
    <property type="entry name" value="Radical SAM enzymes"/>
    <property type="match status" value="1"/>
</dbReference>
<evidence type="ECO:0000256" key="7">
    <source>
        <dbReference type="ARBA" id="ARBA00022898"/>
    </source>
</evidence>
<dbReference type="InterPro" id="IPR025895">
    <property type="entry name" value="LAM_C_dom"/>
</dbReference>
<dbReference type="InterPro" id="IPR003739">
    <property type="entry name" value="Lys_aminomutase/Glu_NH3_mut"/>
</dbReference>
<keyword evidence="8" id="KW-0408">Iron</keyword>
<dbReference type="SFLD" id="SFLDG01070">
    <property type="entry name" value="PLP-dependent"/>
    <property type="match status" value="1"/>
</dbReference>
<keyword evidence="5" id="KW-0949">S-adenosyl-L-methionine</keyword>
<evidence type="ECO:0000256" key="5">
    <source>
        <dbReference type="ARBA" id="ARBA00022691"/>
    </source>
</evidence>
<keyword evidence="4 11" id="KW-0004">4Fe-4S</keyword>
<evidence type="ECO:0000313" key="14">
    <source>
        <dbReference type="EMBL" id="SIS52230.1"/>
    </source>
</evidence>
<feature type="binding site" evidence="11">
    <location>
        <position position="115"/>
    </location>
    <ligand>
        <name>[4Fe-4S] cluster</name>
        <dbReference type="ChEBI" id="CHEBI:49883"/>
        <note>4Fe-4S-S-AdoMet</note>
    </ligand>
</feature>
<comment type="cofactor">
    <cofactor evidence="2">
        <name>[4Fe-4S] cluster</name>
        <dbReference type="ChEBI" id="CHEBI:49883"/>
    </cofactor>
</comment>
<comment type="cofactor">
    <cofactor evidence="1 12">
        <name>pyridoxal 5'-phosphate</name>
        <dbReference type="ChEBI" id="CHEBI:597326"/>
    </cofactor>
</comment>
<reference evidence="15" key="1">
    <citation type="submission" date="2017-01" db="EMBL/GenBank/DDBJ databases">
        <authorList>
            <person name="Varghese N."/>
            <person name="Submissions S."/>
        </authorList>
    </citation>
    <scope>NUCLEOTIDE SEQUENCE [LARGE SCALE GENOMIC DNA]</scope>
    <source>
        <strain evidence="15">DSM 18714</strain>
    </source>
</reference>
<dbReference type="STRING" id="407234.SAMN05421795_101291"/>
<dbReference type="PROSITE" id="PS51918">
    <property type="entry name" value="RADICAL_SAM"/>
    <property type="match status" value="1"/>
</dbReference>
<gene>
    <name evidence="14" type="ORF">SAMN05421795_101291</name>
</gene>